<name>A0A135LST6_PENPA</name>
<dbReference type="Proteomes" id="UP000070168">
    <property type="component" value="Unassembled WGS sequence"/>
</dbReference>
<dbReference type="SUPFAM" id="SSF75005">
    <property type="entry name" value="Arabinanase/levansucrase/invertase"/>
    <property type="match status" value="1"/>
</dbReference>
<dbReference type="GO" id="GO:0004553">
    <property type="term" value="F:hydrolase activity, hydrolyzing O-glycosyl compounds"/>
    <property type="evidence" value="ECO:0007669"/>
    <property type="project" value="InterPro"/>
</dbReference>
<dbReference type="OMA" id="LFHANCP"/>
<dbReference type="GeneID" id="63711331"/>
<feature type="chain" id="PRO_5007800835" evidence="8">
    <location>
        <begin position="26"/>
        <end position="340"/>
    </location>
</feature>
<keyword evidence="4 7" id="KW-0326">Glycosidase</keyword>
<dbReference type="PANTHER" id="PTHR42812">
    <property type="entry name" value="BETA-XYLOSIDASE"/>
    <property type="match status" value="1"/>
</dbReference>
<keyword evidence="2 8" id="KW-0732">Signal</keyword>
<evidence type="ECO:0000256" key="6">
    <source>
        <dbReference type="PIRSR" id="PIRSR606710-2"/>
    </source>
</evidence>
<dbReference type="OrthoDB" id="3879658at2759"/>
<dbReference type="Pfam" id="PF04616">
    <property type="entry name" value="Glyco_hydro_43"/>
    <property type="match status" value="1"/>
</dbReference>
<organism evidence="9 10">
    <name type="scientific">Penicillium patulum</name>
    <name type="common">Penicillium griseofulvum</name>
    <dbReference type="NCBI Taxonomy" id="5078"/>
    <lineage>
        <taxon>Eukaryota</taxon>
        <taxon>Fungi</taxon>
        <taxon>Dikarya</taxon>
        <taxon>Ascomycota</taxon>
        <taxon>Pezizomycotina</taxon>
        <taxon>Eurotiomycetes</taxon>
        <taxon>Eurotiomycetidae</taxon>
        <taxon>Eurotiales</taxon>
        <taxon>Aspergillaceae</taxon>
        <taxon>Penicillium</taxon>
    </lineage>
</organism>
<dbReference type="CDD" id="cd08999">
    <property type="entry name" value="GH43_ABN-like"/>
    <property type="match status" value="1"/>
</dbReference>
<evidence type="ECO:0000256" key="2">
    <source>
        <dbReference type="ARBA" id="ARBA00022729"/>
    </source>
</evidence>
<dbReference type="GO" id="GO:0005975">
    <property type="term" value="P:carbohydrate metabolic process"/>
    <property type="evidence" value="ECO:0007669"/>
    <property type="project" value="InterPro"/>
</dbReference>
<accession>A0A135LST6</accession>
<dbReference type="AlphaFoldDB" id="A0A135LST6"/>
<dbReference type="PANTHER" id="PTHR42812:SF5">
    <property type="entry name" value="ENDO-ARABINASE"/>
    <property type="match status" value="1"/>
</dbReference>
<comment type="similarity">
    <text evidence="1 7">Belongs to the glycosyl hydrolase 43 family.</text>
</comment>
<evidence type="ECO:0000256" key="8">
    <source>
        <dbReference type="SAM" id="SignalP"/>
    </source>
</evidence>
<keyword evidence="10" id="KW-1185">Reference proteome</keyword>
<dbReference type="STRING" id="5078.A0A135LST6"/>
<protein>
    <submittedName>
        <fullName evidence="9">Glycoside hydrolase, family 43</fullName>
    </submittedName>
</protein>
<feature type="active site" description="Proton donor" evidence="5">
    <location>
        <position position="241"/>
    </location>
</feature>
<dbReference type="InterPro" id="IPR006710">
    <property type="entry name" value="Glyco_hydro_43"/>
</dbReference>
<evidence type="ECO:0000313" key="9">
    <source>
        <dbReference type="EMBL" id="KXG52033.1"/>
    </source>
</evidence>
<feature type="site" description="Important for catalytic activity, responsible for pKa modulation of the active site Glu and correct orientation of both the proton donor and substrate" evidence="6">
    <location>
        <position position="168"/>
    </location>
</feature>
<evidence type="ECO:0000256" key="4">
    <source>
        <dbReference type="ARBA" id="ARBA00023295"/>
    </source>
</evidence>
<evidence type="ECO:0000256" key="5">
    <source>
        <dbReference type="PIRSR" id="PIRSR606710-1"/>
    </source>
</evidence>
<feature type="signal peptide" evidence="8">
    <location>
        <begin position="1"/>
        <end position="25"/>
    </location>
</feature>
<dbReference type="EMBL" id="LHQR01000027">
    <property type="protein sequence ID" value="KXG52033.1"/>
    <property type="molecule type" value="Genomic_DNA"/>
</dbReference>
<reference evidence="9 10" key="1">
    <citation type="journal article" date="2016" name="BMC Genomics">
        <title>Genome sequencing and secondary metabolism of the postharvest pathogen Penicillium griseofulvum.</title>
        <authorList>
            <person name="Banani H."/>
            <person name="Marcet-Houben M."/>
            <person name="Ballester A.R."/>
            <person name="Abbruscato P."/>
            <person name="Gonzalez-Candelas L."/>
            <person name="Gabaldon T."/>
            <person name="Spadaro D."/>
        </authorList>
    </citation>
    <scope>NUCLEOTIDE SEQUENCE [LARGE SCALE GENOMIC DNA]</scope>
    <source>
        <strain evidence="9 10">PG3</strain>
    </source>
</reference>
<evidence type="ECO:0000256" key="1">
    <source>
        <dbReference type="ARBA" id="ARBA00009865"/>
    </source>
</evidence>
<proteinExistence type="inferred from homology"/>
<dbReference type="InterPro" id="IPR051795">
    <property type="entry name" value="Glycosyl_Hydrlase_43"/>
</dbReference>
<comment type="caution">
    <text evidence="9">The sequence shown here is derived from an EMBL/GenBank/DDBJ whole genome shotgun (WGS) entry which is preliminary data.</text>
</comment>
<dbReference type="RefSeq" id="XP_040650569.1">
    <property type="nucleotide sequence ID" value="XM_040796031.1"/>
</dbReference>
<feature type="active site" description="Proton acceptor" evidence="5">
    <location>
        <position position="46"/>
    </location>
</feature>
<dbReference type="InterPro" id="IPR023296">
    <property type="entry name" value="Glyco_hydro_beta-prop_sf"/>
</dbReference>
<gene>
    <name evidence="9" type="ORF">PGRI_083170</name>
</gene>
<evidence type="ECO:0000256" key="3">
    <source>
        <dbReference type="ARBA" id="ARBA00022801"/>
    </source>
</evidence>
<keyword evidence="3 7" id="KW-0378">Hydrolase</keyword>
<evidence type="ECO:0000313" key="10">
    <source>
        <dbReference type="Proteomes" id="UP000070168"/>
    </source>
</evidence>
<sequence length="340" mass="36632">MWSSLIKSPSTWALLTLPLLPAVLGTPLFEKRAKGAILALNTNFPDPSFLKAADNRWYAFGTNGNGKRVQVAVSDDFKSWTLLDVEALPTLSTWETENDHWAPDVVMREKNLIVSQDDGKYVMYYSGEAKSNLRHHCVGTAIADNPTGPYVPSNTPLSCRLDRGGSIDPAGFKDKDGSRYVVFKVDGNSVGHGGDCNNGVEPLVSTPILLQKVGADGVTPIGDAVQILDRNTADGDGPLVEAPNLILHGDTYFLFYSTHCFTDPAYDVRWATSKSITGPYTKTNVPLINAANTGLISPGGGNVCGCGDRILFHGFCTQERTSRCMYVADVILDGNNASIA</sequence>
<dbReference type="Gene3D" id="2.115.10.20">
    <property type="entry name" value="Glycosyl hydrolase domain, family 43"/>
    <property type="match status" value="1"/>
</dbReference>
<evidence type="ECO:0000256" key="7">
    <source>
        <dbReference type="RuleBase" id="RU361187"/>
    </source>
</evidence>